<accession>A0ACC2KF44</accession>
<keyword evidence="2" id="KW-1185">Reference proteome</keyword>
<dbReference type="Proteomes" id="UP001234297">
    <property type="component" value="Chromosome 9"/>
</dbReference>
<evidence type="ECO:0000313" key="1">
    <source>
        <dbReference type="EMBL" id="KAJ8619736.1"/>
    </source>
</evidence>
<reference evidence="1 2" key="1">
    <citation type="journal article" date="2022" name="Hortic Res">
        <title>A haplotype resolved chromosomal level avocado genome allows analysis of novel avocado genes.</title>
        <authorList>
            <person name="Nath O."/>
            <person name="Fletcher S.J."/>
            <person name="Hayward A."/>
            <person name="Shaw L.M."/>
            <person name="Masouleh A.K."/>
            <person name="Furtado A."/>
            <person name="Henry R.J."/>
            <person name="Mitter N."/>
        </authorList>
    </citation>
    <scope>NUCLEOTIDE SEQUENCE [LARGE SCALE GENOMIC DNA]</scope>
    <source>
        <strain evidence="2">cv. Hass</strain>
    </source>
</reference>
<protein>
    <submittedName>
        <fullName evidence="1">Uncharacterized protein</fullName>
    </submittedName>
</protein>
<evidence type="ECO:0000313" key="2">
    <source>
        <dbReference type="Proteomes" id="UP001234297"/>
    </source>
</evidence>
<organism evidence="1 2">
    <name type="scientific">Persea americana</name>
    <name type="common">Avocado</name>
    <dbReference type="NCBI Taxonomy" id="3435"/>
    <lineage>
        <taxon>Eukaryota</taxon>
        <taxon>Viridiplantae</taxon>
        <taxon>Streptophyta</taxon>
        <taxon>Embryophyta</taxon>
        <taxon>Tracheophyta</taxon>
        <taxon>Spermatophyta</taxon>
        <taxon>Magnoliopsida</taxon>
        <taxon>Magnoliidae</taxon>
        <taxon>Laurales</taxon>
        <taxon>Lauraceae</taxon>
        <taxon>Persea</taxon>
    </lineage>
</organism>
<sequence length="250" mass="27748">MPLKPNSKSLLLHPSSRNNPLPRTLSRFPSPKSMKPDIRRLLVEDAAFTTSNQLPSLPQDNVYPTRPFNSSPSFDSSMAVILLVLLSALFFMGFFSVCIRRFDHENEAAVAGAQLSRRSSRQTIGGTRSSLRTPHCADPAIVRALPVFAYEGSVKGPLDCAICLSEFEEKERVKIIPRCGHVYHPECIDHWLSSHDSCPLCRSTQLLSLQGEVLLRVFDEMPDRARECCEGERTPGGVAQEVSASEVPRV</sequence>
<dbReference type="EMBL" id="CM056817">
    <property type="protein sequence ID" value="KAJ8619736.1"/>
    <property type="molecule type" value="Genomic_DNA"/>
</dbReference>
<proteinExistence type="predicted"/>
<gene>
    <name evidence="1" type="ORF">MRB53_028265</name>
</gene>
<comment type="caution">
    <text evidence="1">The sequence shown here is derived from an EMBL/GenBank/DDBJ whole genome shotgun (WGS) entry which is preliminary data.</text>
</comment>
<name>A0ACC2KF44_PERAE</name>